<protein>
    <submittedName>
        <fullName evidence="1">Uncharacterized protein</fullName>
    </submittedName>
</protein>
<dbReference type="EMBL" id="KQ234633">
    <property type="protein sequence ID" value="KMZ76742.1"/>
    <property type="molecule type" value="Genomic_DNA"/>
</dbReference>
<organism evidence="1 2">
    <name type="scientific">Plasmodium vivax India VII</name>
    <dbReference type="NCBI Taxonomy" id="1077284"/>
    <lineage>
        <taxon>Eukaryota</taxon>
        <taxon>Sar</taxon>
        <taxon>Alveolata</taxon>
        <taxon>Apicomplexa</taxon>
        <taxon>Aconoidasida</taxon>
        <taxon>Haemosporida</taxon>
        <taxon>Plasmodiidae</taxon>
        <taxon>Plasmodium</taxon>
        <taxon>Plasmodium (Plasmodium)</taxon>
    </lineage>
</organism>
<dbReference type="Proteomes" id="UP000053562">
    <property type="component" value="Unassembled WGS sequence"/>
</dbReference>
<proteinExistence type="predicted"/>
<evidence type="ECO:0000313" key="1">
    <source>
        <dbReference type="EMBL" id="KMZ76742.1"/>
    </source>
</evidence>
<accession>A0A0J9S3T3</accession>
<evidence type="ECO:0000313" key="2">
    <source>
        <dbReference type="Proteomes" id="UP000053562"/>
    </source>
</evidence>
<sequence>MDIEKIPQQYPFLKSYWKFYKEYDESVTEGDEFYTFYDNKVQYHNVNKETYRDIFAKLLKNLKYTNEKFERTKDIVNCRYLYQWIYHTTKQLDNLEMIISILFQKFNEQDNPMGRIKKCPYYTYRTYNEDSENIIKLHICEDNIFNIRDILKDTKKENRCLGRKIIYECVNIYKKINAINLMINVHQMLKPKHQHRQKMKIKIDL</sequence>
<name>A0A0J9S3T3_PLAVI</name>
<reference evidence="1 2" key="1">
    <citation type="submission" date="2011-08" db="EMBL/GenBank/DDBJ databases">
        <title>The Genome Sequence of Plasmodium vivax India VII.</title>
        <authorList>
            <consortium name="The Broad Institute Genome Sequencing Platform"/>
            <consortium name="The Broad Institute Genome Sequencing Center for Infectious Disease"/>
            <person name="Neafsey D."/>
            <person name="Carlton J."/>
            <person name="Barnwell J."/>
            <person name="Collins W."/>
            <person name="Escalante A."/>
            <person name="Mullikin J."/>
            <person name="Saul A."/>
            <person name="Guigo R."/>
            <person name="Camara F."/>
            <person name="Young S.K."/>
            <person name="Zeng Q."/>
            <person name="Gargeya S."/>
            <person name="Fitzgerald M."/>
            <person name="Haas B."/>
            <person name="Abouelleil A."/>
            <person name="Alvarado L."/>
            <person name="Arachchi H.M."/>
            <person name="Berlin A."/>
            <person name="Brown A."/>
            <person name="Chapman S.B."/>
            <person name="Chen Z."/>
            <person name="Dunbar C."/>
            <person name="Freedman E."/>
            <person name="Gearin G."/>
            <person name="Gellesch M."/>
            <person name="Goldberg J."/>
            <person name="Griggs A."/>
            <person name="Gujja S."/>
            <person name="Heiman D."/>
            <person name="Howarth C."/>
            <person name="Larson L."/>
            <person name="Lui A."/>
            <person name="MacDonald P.J.P."/>
            <person name="Montmayeur A."/>
            <person name="Murphy C."/>
            <person name="Neiman D."/>
            <person name="Pearson M."/>
            <person name="Priest M."/>
            <person name="Roberts A."/>
            <person name="Saif S."/>
            <person name="Shea T."/>
            <person name="Shenoy N."/>
            <person name="Sisk P."/>
            <person name="Stolte C."/>
            <person name="Sykes S."/>
            <person name="Wortman J."/>
            <person name="Nusbaum C."/>
            <person name="Birren B."/>
        </authorList>
    </citation>
    <scope>NUCLEOTIDE SEQUENCE [LARGE SCALE GENOMIC DNA]</scope>
    <source>
        <strain evidence="1 2">India VII</strain>
    </source>
</reference>
<gene>
    <name evidence="1" type="ORF">PVIIG_05600</name>
</gene>
<dbReference type="AlphaFoldDB" id="A0A0J9S3T3"/>